<accession>A0A4V6MD04</accession>
<keyword evidence="6" id="KW-1185">Reference proteome</keyword>
<name>A0A4V6MD04_9MICO</name>
<dbReference type="CDD" id="cd00093">
    <property type="entry name" value="HTH_XRE"/>
    <property type="match status" value="1"/>
</dbReference>
<reference evidence="5 6" key="1">
    <citation type="journal article" date="2015" name="Stand. Genomic Sci.">
        <title>Genomic Encyclopedia of Bacterial and Archaeal Type Strains, Phase III: the genomes of soil and plant-associated and newly described type strains.</title>
        <authorList>
            <person name="Whitman W.B."/>
            <person name="Woyke T."/>
            <person name="Klenk H.P."/>
            <person name="Zhou Y."/>
            <person name="Lilburn T.G."/>
            <person name="Beck B.J."/>
            <person name="De Vos P."/>
            <person name="Vandamme P."/>
            <person name="Eisen J.A."/>
            <person name="Garrity G."/>
            <person name="Hugenholtz P."/>
            <person name="Kyrpides N.C."/>
        </authorList>
    </citation>
    <scope>NUCLEOTIDE SEQUENCE [LARGE SCALE GENOMIC DNA]</scope>
    <source>
        <strain evidence="5 6">RF6</strain>
    </source>
</reference>
<keyword evidence="1" id="KW-0805">Transcription regulation</keyword>
<dbReference type="InterPro" id="IPR050807">
    <property type="entry name" value="TransReg_Diox_bact_type"/>
</dbReference>
<keyword evidence="2" id="KW-0238">DNA-binding</keyword>
<evidence type="ECO:0000259" key="4">
    <source>
        <dbReference type="PROSITE" id="PS50943"/>
    </source>
</evidence>
<protein>
    <submittedName>
        <fullName evidence="5">Helix-turn-helix protein</fullName>
    </submittedName>
</protein>
<evidence type="ECO:0000256" key="2">
    <source>
        <dbReference type="ARBA" id="ARBA00023125"/>
    </source>
</evidence>
<evidence type="ECO:0000256" key="3">
    <source>
        <dbReference type="ARBA" id="ARBA00023163"/>
    </source>
</evidence>
<dbReference type="Proteomes" id="UP000291832">
    <property type="component" value="Unassembled WGS sequence"/>
</dbReference>
<organism evidence="5 6">
    <name type="scientific">Leucobacter luti</name>
    <dbReference type="NCBI Taxonomy" id="340320"/>
    <lineage>
        <taxon>Bacteria</taxon>
        <taxon>Bacillati</taxon>
        <taxon>Actinomycetota</taxon>
        <taxon>Actinomycetes</taxon>
        <taxon>Micrococcales</taxon>
        <taxon>Microbacteriaceae</taxon>
        <taxon>Leucobacter</taxon>
    </lineage>
</organism>
<dbReference type="EMBL" id="SHKI01000004">
    <property type="protein sequence ID" value="RZT66379.1"/>
    <property type="molecule type" value="Genomic_DNA"/>
</dbReference>
<dbReference type="SUPFAM" id="SSF47413">
    <property type="entry name" value="lambda repressor-like DNA-binding domains"/>
    <property type="match status" value="1"/>
</dbReference>
<evidence type="ECO:0000313" key="5">
    <source>
        <dbReference type="EMBL" id="RZT66379.1"/>
    </source>
</evidence>
<dbReference type="SMART" id="SM00530">
    <property type="entry name" value="HTH_XRE"/>
    <property type="match status" value="1"/>
</dbReference>
<dbReference type="PROSITE" id="PS50943">
    <property type="entry name" value="HTH_CROC1"/>
    <property type="match status" value="1"/>
</dbReference>
<sequence>MEDSALRKQFGAALRQYRADERITQEELARRLSLTPRYTAGLERSEHNISLDTIDGMAEKLGLVFRLVARARSSASNIEPRPDAPTAQASK</sequence>
<gene>
    <name evidence="5" type="ORF">EV139_1816</name>
</gene>
<keyword evidence="3" id="KW-0804">Transcription</keyword>
<evidence type="ECO:0000256" key="1">
    <source>
        <dbReference type="ARBA" id="ARBA00023015"/>
    </source>
</evidence>
<proteinExistence type="predicted"/>
<dbReference type="RefSeq" id="WP_157993025.1">
    <property type="nucleotide sequence ID" value="NZ_QYAG01000001.1"/>
</dbReference>
<dbReference type="GO" id="GO:0003677">
    <property type="term" value="F:DNA binding"/>
    <property type="evidence" value="ECO:0007669"/>
    <property type="project" value="UniProtKB-KW"/>
</dbReference>
<dbReference type="Pfam" id="PF13560">
    <property type="entry name" value="HTH_31"/>
    <property type="match status" value="1"/>
</dbReference>
<dbReference type="InterPro" id="IPR010982">
    <property type="entry name" value="Lambda_DNA-bd_dom_sf"/>
</dbReference>
<dbReference type="InterPro" id="IPR001387">
    <property type="entry name" value="Cro/C1-type_HTH"/>
</dbReference>
<dbReference type="PANTHER" id="PTHR46797:SF23">
    <property type="entry name" value="HTH-TYPE TRANSCRIPTIONAL REGULATOR SUTR"/>
    <property type="match status" value="1"/>
</dbReference>
<dbReference type="Gene3D" id="1.10.260.40">
    <property type="entry name" value="lambda repressor-like DNA-binding domains"/>
    <property type="match status" value="1"/>
</dbReference>
<dbReference type="GO" id="GO:0005829">
    <property type="term" value="C:cytosol"/>
    <property type="evidence" value="ECO:0007669"/>
    <property type="project" value="TreeGrafter"/>
</dbReference>
<feature type="domain" description="HTH cro/C1-type" evidence="4">
    <location>
        <begin position="14"/>
        <end position="70"/>
    </location>
</feature>
<dbReference type="GO" id="GO:0003700">
    <property type="term" value="F:DNA-binding transcription factor activity"/>
    <property type="evidence" value="ECO:0007669"/>
    <property type="project" value="TreeGrafter"/>
</dbReference>
<dbReference type="OrthoDB" id="9814553at2"/>
<evidence type="ECO:0000313" key="6">
    <source>
        <dbReference type="Proteomes" id="UP000291832"/>
    </source>
</evidence>
<comment type="caution">
    <text evidence="5">The sequence shown here is derived from an EMBL/GenBank/DDBJ whole genome shotgun (WGS) entry which is preliminary data.</text>
</comment>
<dbReference type="PANTHER" id="PTHR46797">
    <property type="entry name" value="HTH-TYPE TRANSCRIPTIONAL REGULATOR"/>
    <property type="match status" value="1"/>
</dbReference>
<dbReference type="AlphaFoldDB" id="A0A4V6MD04"/>